<proteinExistence type="predicted"/>
<dbReference type="InterPro" id="IPR026024">
    <property type="entry name" value="Chemotaxis_MeTrfase_CheR"/>
</dbReference>
<dbReference type="InterPro" id="IPR029063">
    <property type="entry name" value="SAM-dependent_MTases_sf"/>
</dbReference>
<name>A0ABT0NAJ7_9GAMM</name>
<evidence type="ECO:0000256" key="4">
    <source>
        <dbReference type="ARBA" id="ARBA00022679"/>
    </source>
</evidence>
<gene>
    <name evidence="7" type="ORF">L2725_15550</name>
</gene>
<dbReference type="InterPro" id="IPR000780">
    <property type="entry name" value="CheR_MeTrfase"/>
</dbReference>
<keyword evidence="3" id="KW-0489">Methyltransferase</keyword>
<feature type="domain" description="CheR-type methyltransferase" evidence="6">
    <location>
        <begin position="1"/>
        <end position="261"/>
    </location>
</feature>
<reference evidence="7 8" key="1">
    <citation type="submission" date="2022-01" db="EMBL/GenBank/DDBJ databases">
        <title>Whole genome-based taxonomy of the Shewanellaceae.</title>
        <authorList>
            <person name="Martin-Rodriguez A.J."/>
        </authorList>
    </citation>
    <scope>NUCLEOTIDE SEQUENCE [LARGE SCALE GENOMIC DNA]</scope>
    <source>
        <strain evidence="7 8">DSM 21332</strain>
    </source>
</reference>
<dbReference type="PIRSF" id="PIRSF000410">
    <property type="entry name" value="CheR"/>
    <property type="match status" value="1"/>
</dbReference>
<dbReference type="Pfam" id="PF03705">
    <property type="entry name" value="CheR_N"/>
    <property type="match status" value="1"/>
</dbReference>
<dbReference type="InterPro" id="IPR036804">
    <property type="entry name" value="CheR_N_sf"/>
</dbReference>
<accession>A0ABT0NAJ7</accession>
<sequence length="261" mass="30581">MTSADFRFIRELAYRQTGIVLPERKQHMVYSRLCRRLRALKLTTFKEYCQYLLDTPDELGQFINALTTNLTSFFREKHHFDYLKNTLVSSWQQQQKRRIRIWSSACSTGEEPYSMAMSVASLFGNASCDTKILATDLDTNVLQKAQSGVYPIEALENIPNEYQEKFLMRSGSQIKIKDKLQQHIHFKQLNLLNDWPMQGKFDVIFCRNVLIYFDNDTKTQIIRKFRRLLADDGLLFIGHSETLHQISDDFSLIGQTIYKPI</sequence>
<dbReference type="EC" id="2.1.1.80" evidence="2"/>
<dbReference type="PRINTS" id="PR00996">
    <property type="entry name" value="CHERMTFRASE"/>
</dbReference>
<dbReference type="InterPro" id="IPR022642">
    <property type="entry name" value="CheR_C"/>
</dbReference>
<evidence type="ECO:0000256" key="3">
    <source>
        <dbReference type="ARBA" id="ARBA00022603"/>
    </source>
</evidence>
<dbReference type="SUPFAM" id="SSF47757">
    <property type="entry name" value="Chemotaxis receptor methyltransferase CheR, N-terminal domain"/>
    <property type="match status" value="1"/>
</dbReference>
<evidence type="ECO:0000256" key="2">
    <source>
        <dbReference type="ARBA" id="ARBA00012534"/>
    </source>
</evidence>
<keyword evidence="5" id="KW-0949">S-adenosyl-L-methionine</keyword>
<organism evidence="7 8">
    <name type="scientific">Shewanella corallii</name>
    <dbReference type="NCBI Taxonomy" id="560080"/>
    <lineage>
        <taxon>Bacteria</taxon>
        <taxon>Pseudomonadati</taxon>
        <taxon>Pseudomonadota</taxon>
        <taxon>Gammaproteobacteria</taxon>
        <taxon>Alteromonadales</taxon>
        <taxon>Shewanellaceae</taxon>
        <taxon>Shewanella</taxon>
    </lineage>
</organism>
<dbReference type="PROSITE" id="PS50123">
    <property type="entry name" value="CHER"/>
    <property type="match status" value="1"/>
</dbReference>
<dbReference type="PANTHER" id="PTHR24422">
    <property type="entry name" value="CHEMOTAXIS PROTEIN METHYLTRANSFERASE"/>
    <property type="match status" value="1"/>
</dbReference>
<dbReference type="Gene3D" id="1.10.155.10">
    <property type="entry name" value="Chemotaxis receptor methyltransferase CheR, N-terminal domain"/>
    <property type="match status" value="1"/>
</dbReference>
<dbReference type="RefSeq" id="WP_249249761.1">
    <property type="nucleotide sequence ID" value="NZ_JAKIKT010000006.1"/>
</dbReference>
<evidence type="ECO:0000313" key="8">
    <source>
        <dbReference type="Proteomes" id="UP001202831"/>
    </source>
</evidence>
<dbReference type="Proteomes" id="UP001202831">
    <property type="component" value="Unassembled WGS sequence"/>
</dbReference>
<dbReference type="SMART" id="SM00138">
    <property type="entry name" value="MeTrc"/>
    <property type="match status" value="1"/>
</dbReference>
<dbReference type="Gene3D" id="3.40.50.150">
    <property type="entry name" value="Vaccinia Virus protein VP39"/>
    <property type="match status" value="1"/>
</dbReference>
<protein>
    <recommendedName>
        <fullName evidence="2">protein-glutamate O-methyltransferase</fullName>
        <ecNumber evidence="2">2.1.1.80</ecNumber>
    </recommendedName>
</protein>
<comment type="catalytic activity">
    <reaction evidence="1">
        <text>L-glutamyl-[protein] + S-adenosyl-L-methionine = [protein]-L-glutamate 5-O-methyl ester + S-adenosyl-L-homocysteine</text>
        <dbReference type="Rhea" id="RHEA:24452"/>
        <dbReference type="Rhea" id="RHEA-COMP:10208"/>
        <dbReference type="Rhea" id="RHEA-COMP:10311"/>
        <dbReference type="ChEBI" id="CHEBI:29973"/>
        <dbReference type="ChEBI" id="CHEBI:57856"/>
        <dbReference type="ChEBI" id="CHEBI:59789"/>
        <dbReference type="ChEBI" id="CHEBI:82795"/>
        <dbReference type="EC" id="2.1.1.80"/>
    </reaction>
</comment>
<keyword evidence="4" id="KW-0808">Transferase</keyword>
<keyword evidence="8" id="KW-1185">Reference proteome</keyword>
<dbReference type="PANTHER" id="PTHR24422:SF19">
    <property type="entry name" value="CHEMOTAXIS PROTEIN METHYLTRANSFERASE"/>
    <property type="match status" value="1"/>
</dbReference>
<dbReference type="SUPFAM" id="SSF53335">
    <property type="entry name" value="S-adenosyl-L-methionine-dependent methyltransferases"/>
    <property type="match status" value="1"/>
</dbReference>
<evidence type="ECO:0000259" key="6">
    <source>
        <dbReference type="PROSITE" id="PS50123"/>
    </source>
</evidence>
<comment type="caution">
    <text evidence="7">The sequence shown here is derived from an EMBL/GenBank/DDBJ whole genome shotgun (WGS) entry which is preliminary data.</text>
</comment>
<dbReference type="Pfam" id="PF01739">
    <property type="entry name" value="CheR"/>
    <property type="match status" value="1"/>
</dbReference>
<dbReference type="EMBL" id="JAKIKT010000006">
    <property type="protein sequence ID" value="MCL2915175.1"/>
    <property type="molecule type" value="Genomic_DNA"/>
</dbReference>
<evidence type="ECO:0000256" key="1">
    <source>
        <dbReference type="ARBA" id="ARBA00001541"/>
    </source>
</evidence>
<dbReference type="InterPro" id="IPR022641">
    <property type="entry name" value="CheR_N"/>
</dbReference>
<evidence type="ECO:0000313" key="7">
    <source>
        <dbReference type="EMBL" id="MCL2915175.1"/>
    </source>
</evidence>
<dbReference type="CDD" id="cd02440">
    <property type="entry name" value="AdoMet_MTases"/>
    <property type="match status" value="1"/>
</dbReference>
<dbReference type="InterPro" id="IPR050903">
    <property type="entry name" value="Bact_Chemotaxis_MeTrfase"/>
</dbReference>
<evidence type="ECO:0000256" key="5">
    <source>
        <dbReference type="ARBA" id="ARBA00022691"/>
    </source>
</evidence>